<reference evidence="1" key="1">
    <citation type="journal article" date="2020" name="Stud. Mycol.">
        <title>101 Dothideomycetes genomes: a test case for predicting lifestyles and emergence of pathogens.</title>
        <authorList>
            <person name="Haridas S."/>
            <person name="Albert R."/>
            <person name="Binder M."/>
            <person name="Bloem J."/>
            <person name="Labutti K."/>
            <person name="Salamov A."/>
            <person name="Andreopoulos B."/>
            <person name="Baker S."/>
            <person name="Barry K."/>
            <person name="Bills G."/>
            <person name="Bluhm B."/>
            <person name="Cannon C."/>
            <person name="Castanera R."/>
            <person name="Culley D."/>
            <person name="Daum C."/>
            <person name="Ezra D."/>
            <person name="Gonzalez J."/>
            <person name="Henrissat B."/>
            <person name="Kuo A."/>
            <person name="Liang C."/>
            <person name="Lipzen A."/>
            <person name="Lutzoni F."/>
            <person name="Magnuson J."/>
            <person name="Mondo S."/>
            <person name="Nolan M."/>
            <person name="Ohm R."/>
            <person name="Pangilinan J."/>
            <person name="Park H.-J."/>
            <person name="Ramirez L."/>
            <person name="Alfaro M."/>
            <person name="Sun H."/>
            <person name="Tritt A."/>
            <person name="Yoshinaga Y."/>
            <person name="Zwiers L.-H."/>
            <person name="Turgeon B."/>
            <person name="Goodwin S."/>
            <person name="Spatafora J."/>
            <person name="Crous P."/>
            <person name="Grigoriev I."/>
        </authorList>
    </citation>
    <scope>NUCLEOTIDE SEQUENCE</scope>
    <source>
        <strain evidence="1">ATCC 200398</strain>
    </source>
</reference>
<evidence type="ECO:0000313" key="1">
    <source>
        <dbReference type="EMBL" id="KAF2466290.1"/>
    </source>
</evidence>
<accession>A0ACB6QHD0</accession>
<name>A0ACB6QHD0_9PLEO</name>
<evidence type="ECO:0000313" key="2">
    <source>
        <dbReference type="Proteomes" id="UP000799755"/>
    </source>
</evidence>
<organism evidence="1 2">
    <name type="scientific">Lindgomyces ingoldianus</name>
    <dbReference type="NCBI Taxonomy" id="673940"/>
    <lineage>
        <taxon>Eukaryota</taxon>
        <taxon>Fungi</taxon>
        <taxon>Dikarya</taxon>
        <taxon>Ascomycota</taxon>
        <taxon>Pezizomycotina</taxon>
        <taxon>Dothideomycetes</taxon>
        <taxon>Pleosporomycetidae</taxon>
        <taxon>Pleosporales</taxon>
        <taxon>Lindgomycetaceae</taxon>
        <taxon>Lindgomyces</taxon>
    </lineage>
</organism>
<dbReference type="Proteomes" id="UP000799755">
    <property type="component" value="Unassembled WGS sequence"/>
</dbReference>
<protein>
    <submittedName>
        <fullName evidence="1">Uncharacterized protein</fullName>
    </submittedName>
</protein>
<gene>
    <name evidence="1" type="ORF">BDR25DRAFT_317694</name>
</gene>
<comment type="caution">
    <text evidence="1">The sequence shown here is derived from an EMBL/GenBank/DDBJ whole genome shotgun (WGS) entry which is preliminary data.</text>
</comment>
<dbReference type="EMBL" id="MU003525">
    <property type="protein sequence ID" value="KAF2466290.1"/>
    <property type="molecule type" value="Genomic_DNA"/>
</dbReference>
<proteinExistence type="predicted"/>
<keyword evidence="2" id="KW-1185">Reference proteome</keyword>
<sequence length="941" mass="101543">MGNMSERGQDSTNTQGVSLPEWTVPSEQKESSHLGKDAAQGAGTIGAEGLPGHELNRQHDDSNLRRSAEQQSEPQNTGDTSRSFPLAGGVTHRQTTDNPSITRATRVPEEEPTSHVGRNTALGTGVVGAGGLVAHELNRHHEDDGVPHRRTTDNPLTTQDTRTTQEGPTSHTGRNMALGSSAISAGSLAAHEFNRCREEDNTERTTLRSTESNAPSTGERALGSKDKGATSMVDEHAHGGQSHAYAGDPCPTDTTYLEEKDSRPMFTEGPHVTGTANRTDPHLHIPGEYPDPTPIEELSQPTFWQEEKHEATEPTTIGGVRETYRGEPRSTQELIDQSHQPSSEHHYCGDVALKGAGAATAGGLYASQHEHKPDSTPFASQQREAARVQPEAISTEQPPQPSIEHHHSRDAALIGGGAATSGGLYARQREGQPVIGPASATIGSYKSNIVNVLDQKVQPEPENMKSHGTSEPQKSGKREQAKGQHHYGRDATLTGGAGAAGLGSYEAGKHHQREATDIEGQQPIPTGESPYSSMKIDPRVDNKPSLHGSIGQHHGQDTAFAGGAGVAGYEAYKHRSGQQETAPMQPTHAQVDQLLPGKQNEPRQLEHRYGRDAVVAGGVRVAGYEAYTHHSGQHDTAVTLPTQAQVNQPTPQSYREPRQPECHYGQDAAVVGGTGAADYEGYRPGYEHAAPKQPSQAQASQPERHCGQDVAAVGGAGLAGYGTYETAKHYVQHRSTQPSAAMDDQRYDPTAQGAHDPKEASQHHYGRDATIAGGGVGLASARAYAASSHGNDQTRQPPMSQEFQQPTATSTHNRYDSVQDPNNKSHQQQQAQPNYHKRDAAASGAGAAAGVGFGYAYSQHEAEKAEKERLSQQKSQQQEFEKQQKEQQKDLEKQRKDQQKDLEHKQKEFEKEQAKEHKQHAKAAAAEDKHRNSVPNPYTVY</sequence>